<sequence>MLIQAHYFRPSSCPINLARHHRPNPVTACPLRFKYVSGLNGVSKMRYERSRSLVGVRVSASVEESSWSIVEKKRKVVEHVCLLKAKEDLSQEKENNMLDYLYTTQYQMGGILSISLGRISNQNDDNYTHAVYMRFQRKEDLVKFYEKPFYLGVLKEHVLPYCHGLLNLDYESEVEDDILPIFRKGEEFNYGVEFVLLISFMDNAIERVGDALACLQSLIMGFPSLVVQSTHVEAFQIFESSSEYKKIWKTKFEPITRKTLSVYYLVDPVGTEIM</sequence>
<dbReference type="Gene3D" id="3.30.70.100">
    <property type="match status" value="1"/>
</dbReference>
<dbReference type="SMART" id="SM00886">
    <property type="entry name" value="Dabb"/>
    <property type="match status" value="1"/>
</dbReference>
<dbReference type="Pfam" id="PF07876">
    <property type="entry name" value="Dabb"/>
    <property type="match status" value="1"/>
</dbReference>
<dbReference type="AlphaFoldDB" id="A0A2P5CP34"/>
<feature type="domain" description="Stress-response A/B barrel" evidence="2">
    <location>
        <begin position="77"/>
        <end position="170"/>
    </location>
</feature>
<dbReference type="InterPro" id="IPR013097">
    <property type="entry name" value="Dabb"/>
</dbReference>
<organism evidence="3 4">
    <name type="scientific">Parasponia andersonii</name>
    <name type="common">Sponia andersonii</name>
    <dbReference type="NCBI Taxonomy" id="3476"/>
    <lineage>
        <taxon>Eukaryota</taxon>
        <taxon>Viridiplantae</taxon>
        <taxon>Streptophyta</taxon>
        <taxon>Embryophyta</taxon>
        <taxon>Tracheophyta</taxon>
        <taxon>Spermatophyta</taxon>
        <taxon>Magnoliopsida</taxon>
        <taxon>eudicotyledons</taxon>
        <taxon>Gunneridae</taxon>
        <taxon>Pentapetalae</taxon>
        <taxon>rosids</taxon>
        <taxon>fabids</taxon>
        <taxon>Rosales</taxon>
        <taxon>Cannabaceae</taxon>
        <taxon>Parasponia</taxon>
    </lineage>
</organism>
<name>A0A2P5CP34_PARAD</name>
<comment type="subunit">
    <text evidence="1">Homodimer.</text>
</comment>
<reference evidence="4" key="1">
    <citation type="submission" date="2016-06" db="EMBL/GenBank/DDBJ databases">
        <title>Parallel loss of symbiosis genes in relatives of nitrogen-fixing non-legume Parasponia.</title>
        <authorList>
            <person name="Van Velzen R."/>
            <person name="Holmer R."/>
            <person name="Bu F."/>
            <person name="Rutten L."/>
            <person name="Van Zeijl A."/>
            <person name="Liu W."/>
            <person name="Santuari L."/>
            <person name="Cao Q."/>
            <person name="Sharma T."/>
            <person name="Shen D."/>
            <person name="Roswanjaya Y."/>
            <person name="Wardhani T."/>
            <person name="Kalhor M.S."/>
            <person name="Jansen J."/>
            <person name="Van den Hoogen J."/>
            <person name="Gungor B."/>
            <person name="Hartog M."/>
            <person name="Hontelez J."/>
            <person name="Verver J."/>
            <person name="Yang W.-C."/>
            <person name="Schijlen E."/>
            <person name="Repin R."/>
            <person name="Schilthuizen M."/>
            <person name="Schranz E."/>
            <person name="Heidstra R."/>
            <person name="Miyata K."/>
            <person name="Fedorova E."/>
            <person name="Kohlen W."/>
            <person name="Bisseling T."/>
            <person name="Smit S."/>
            <person name="Geurts R."/>
        </authorList>
    </citation>
    <scope>NUCLEOTIDE SEQUENCE [LARGE SCALE GENOMIC DNA]</scope>
    <source>
        <strain evidence="4">cv. WU1-14</strain>
    </source>
</reference>
<dbReference type="PROSITE" id="PS51502">
    <property type="entry name" value="S_R_A_B_BARREL"/>
    <property type="match status" value="1"/>
</dbReference>
<proteinExistence type="predicted"/>
<protein>
    <submittedName>
        <fullName evidence="3">Stress responsive alpha-beta barrel</fullName>
    </submittedName>
</protein>
<dbReference type="InterPro" id="IPR011008">
    <property type="entry name" value="Dimeric_a/b-barrel"/>
</dbReference>
<evidence type="ECO:0000313" key="3">
    <source>
        <dbReference type="EMBL" id="PON62820.1"/>
    </source>
</evidence>
<evidence type="ECO:0000256" key="1">
    <source>
        <dbReference type="ARBA" id="ARBA00011738"/>
    </source>
</evidence>
<dbReference type="EMBL" id="JXTB01000109">
    <property type="protein sequence ID" value="PON62820.1"/>
    <property type="molecule type" value="Genomic_DNA"/>
</dbReference>
<evidence type="ECO:0000259" key="2">
    <source>
        <dbReference type="PROSITE" id="PS51502"/>
    </source>
</evidence>
<gene>
    <name evidence="3" type="ORF">PanWU01x14_134960</name>
</gene>
<accession>A0A2P5CP34</accession>
<keyword evidence="4" id="KW-1185">Reference proteome</keyword>
<dbReference type="PANTHER" id="PTHR33178">
    <property type="match status" value="1"/>
</dbReference>
<dbReference type="Proteomes" id="UP000237105">
    <property type="component" value="Unassembled WGS sequence"/>
</dbReference>
<comment type="caution">
    <text evidence="3">The sequence shown here is derived from an EMBL/GenBank/DDBJ whole genome shotgun (WGS) entry which is preliminary data.</text>
</comment>
<dbReference type="PANTHER" id="PTHR33178:SF5">
    <property type="entry name" value="EXPRESSED PROTEIN"/>
    <property type="match status" value="1"/>
</dbReference>
<dbReference type="OrthoDB" id="2016695at2759"/>
<dbReference type="InterPro" id="IPR044662">
    <property type="entry name" value="HS1/DABB1-like"/>
</dbReference>
<dbReference type="SUPFAM" id="SSF54909">
    <property type="entry name" value="Dimeric alpha+beta barrel"/>
    <property type="match status" value="1"/>
</dbReference>
<evidence type="ECO:0000313" key="4">
    <source>
        <dbReference type="Proteomes" id="UP000237105"/>
    </source>
</evidence>
<dbReference type="STRING" id="3476.A0A2P5CP34"/>